<dbReference type="OrthoDB" id="7862722at2759"/>
<evidence type="ECO:0000313" key="1">
    <source>
        <dbReference type="EMBL" id="EDV91755.1"/>
    </source>
</evidence>
<gene>
    <name evidence="1" type="primary">Dgri\GH24428</name>
    <name evidence="1" type="ORF">Dgri_GH24428</name>
</gene>
<evidence type="ECO:0000313" key="2">
    <source>
        <dbReference type="Proteomes" id="UP000001070"/>
    </source>
</evidence>
<dbReference type="eggNOG" id="ENOG502T77F">
    <property type="taxonomic scope" value="Eukaryota"/>
</dbReference>
<accession>B4JLZ4</accession>
<reference evidence="1 2" key="1">
    <citation type="journal article" date="2007" name="Nature">
        <title>Evolution of genes and genomes on the Drosophila phylogeny.</title>
        <authorList>
            <consortium name="Drosophila 12 Genomes Consortium"/>
            <person name="Clark A.G."/>
            <person name="Eisen M.B."/>
            <person name="Smith D.R."/>
            <person name="Bergman C.M."/>
            <person name="Oliver B."/>
            <person name="Markow T.A."/>
            <person name="Kaufman T.C."/>
            <person name="Kellis M."/>
            <person name="Gelbart W."/>
            <person name="Iyer V.N."/>
            <person name="Pollard D.A."/>
            <person name="Sackton T.B."/>
            <person name="Larracuente A.M."/>
            <person name="Singh N.D."/>
            <person name="Abad J.P."/>
            <person name="Abt D.N."/>
            <person name="Adryan B."/>
            <person name="Aguade M."/>
            <person name="Akashi H."/>
            <person name="Anderson W.W."/>
            <person name="Aquadro C.F."/>
            <person name="Ardell D.H."/>
            <person name="Arguello R."/>
            <person name="Artieri C.G."/>
            <person name="Barbash D.A."/>
            <person name="Barker D."/>
            <person name="Barsanti P."/>
            <person name="Batterham P."/>
            <person name="Batzoglou S."/>
            <person name="Begun D."/>
            <person name="Bhutkar A."/>
            <person name="Blanco E."/>
            <person name="Bosak S.A."/>
            <person name="Bradley R.K."/>
            <person name="Brand A.D."/>
            <person name="Brent M.R."/>
            <person name="Brooks A.N."/>
            <person name="Brown R.H."/>
            <person name="Butlin R.K."/>
            <person name="Caggese C."/>
            <person name="Calvi B.R."/>
            <person name="Bernardo de Carvalho A."/>
            <person name="Caspi A."/>
            <person name="Castrezana S."/>
            <person name="Celniker S.E."/>
            <person name="Chang J.L."/>
            <person name="Chapple C."/>
            <person name="Chatterji S."/>
            <person name="Chinwalla A."/>
            <person name="Civetta A."/>
            <person name="Clifton S.W."/>
            <person name="Comeron J.M."/>
            <person name="Costello J.C."/>
            <person name="Coyne J.A."/>
            <person name="Daub J."/>
            <person name="David R.G."/>
            <person name="Delcher A.L."/>
            <person name="Delehaunty K."/>
            <person name="Do C.B."/>
            <person name="Ebling H."/>
            <person name="Edwards K."/>
            <person name="Eickbush T."/>
            <person name="Evans J.D."/>
            <person name="Filipski A."/>
            <person name="Findeiss S."/>
            <person name="Freyhult E."/>
            <person name="Fulton L."/>
            <person name="Fulton R."/>
            <person name="Garcia A.C."/>
            <person name="Gardiner A."/>
            <person name="Garfield D.A."/>
            <person name="Garvin B.E."/>
            <person name="Gibson G."/>
            <person name="Gilbert D."/>
            <person name="Gnerre S."/>
            <person name="Godfrey J."/>
            <person name="Good R."/>
            <person name="Gotea V."/>
            <person name="Gravely B."/>
            <person name="Greenberg A.J."/>
            <person name="Griffiths-Jones S."/>
            <person name="Gross S."/>
            <person name="Guigo R."/>
            <person name="Gustafson E.A."/>
            <person name="Haerty W."/>
            <person name="Hahn M.W."/>
            <person name="Halligan D.L."/>
            <person name="Halpern A.L."/>
            <person name="Halter G.M."/>
            <person name="Han M.V."/>
            <person name="Heger A."/>
            <person name="Hillier L."/>
            <person name="Hinrichs A.S."/>
            <person name="Holmes I."/>
            <person name="Hoskins R.A."/>
            <person name="Hubisz M.J."/>
            <person name="Hultmark D."/>
            <person name="Huntley M.A."/>
            <person name="Jaffe D.B."/>
            <person name="Jagadeeshan S."/>
            <person name="Jeck W.R."/>
            <person name="Johnson J."/>
            <person name="Jones C.D."/>
            <person name="Jordan W.C."/>
            <person name="Karpen G.H."/>
            <person name="Kataoka E."/>
            <person name="Keightley P.D."/>
            <person name="Kheradpour P."/>
            <person name="Kirkness E.F."/>
            <person name="Koerich L.B."/>
            <person name="Kristiansen K."/>
            <person name="Kudrna D."/>
            <person name="Kulathinal R.J."/>
            <person name="Kumar S."/>
            <person name="Kwok R."/>
            <person name="Lander E."/>
            <person name="Langley C.H."/>
            <person name="Lapoint R."/>
            <person name="Lazzaro B.P."/>
            <person name="Lee S.J."/>
            <person name="Levesque L."/>
            <person name="Li R."/>
            <person name="Lin C.F."/>
            <person name="Lin M.F."/>
            <person name="Lindblad-Toh K."/>
            <person name="Llopart A."/>
            <person name="Long M."/>
            <person name="Low L."/>
            <person name="Lozovsky E."/>
            <person name="Lu J."/>
            <person name="Luo M."/>
            <person name="Machado C.A."/>
            <person name="Makalowski W."/>
            <person name="Marzo M."/>
            <person name="Matsuda M."/>
            <person name="Matzkin L."/>
            <person name="McAllister B."/>
            <person name="McBride C.S."/>
            <person name="McKernan B."/>
            <person name="McKernan K."/>
            <person name="Mendez-Lago M."/>
            <person name="Minx P."/>
            <person name="Mollenhauer M.U."/>
            <person name="Montooth K."/>
            <person name="Mount S.M."/>
            <person name="Mu X."/>
            <person name="Myers E."/>
            <person name="Negre B."/>
            <person name="Newfeld S."/>
            <person name="Nielsen R."/>
            <person name="Noor M.A."/>
            <person name="O'Grady P."/>
            <person name="Pachter L."/>
            <person name="Papaceit M."/>
            <person name="Parisi M.J."/>
            <person name="Parisi M."/>
            <person name="Parts L."/>
            <person name="Pedersen J.S."/>
            <person name="Pesole G."/>
            <person name="Phillippy A.M."/>
            <person name="Ponting C.P."/>
            <person name="Pop M."/>
            <person name="Porcelli D."/>
            <person name="Powell J.R."/>
            <person name="Prohaska S."/>
            <person name="Pruitt K."/>
            <person name="Puig M."/>
            <person name="Quesneville H."/>
            <person name="Ram K.R."/>
            <person name="Rand D."/>
            <person name="Rasmussen M.D."/>
            <person name="Reed L.K."/>
            <person name="Reenan R."/>
            <person name="Reily A."/>
            <person name="Remington K.A."/>
            <person name="Rieger T.T."/>
            <person name="Ritchie M.G."/>
            <person name="Robin C."/>
            <person name="Rogers Y.H."/>
            <person name="Rohde C."/>
            <person name="Rozas J."/>
            <person name="Rubenfield M.J."/>
            <person name="Ruiz A."/>
            <person name="Russo S."/>
            <person name="Salzberg S.L."/>
            <person name="Sanchez-Gracia A."/>
            <person name="Saranga D.J."/>
            <person name="Sato H."/>
            <person name="Schaeffer S.W."/>
            <person name="Schatz M.C."/>
            <person name="Schlenke T."/>
            <person name="Schwartz R."/>
            <person name="Segarra C."/>
            <person name="Singh R.S."/>
            <person name="Sirot L."/>
            <person name="Sirota M."/>
            <person name="Sisneros N.B."/>
            <person name="Smith C.D."/>
            <person name="Smith T.F."/>
            <person name="Spieth J."/>
            <person name="Stage D.E."/>
            <person name="Stark A."/>
            <person name="Stephan W."/>
            <person name="Strausberg R.L."/>
            <person name="Strempel S."/>
            <person name="Sturgill D."/>
            <person name="Sutton G."/>
            <person name="Sutton G.G."/>
            <person name="Tao W."/>
            <person name="Teichmann S."/>
            <person name="Tobari Y.N."/>
            <person name="Tomimura Y."/>
            <person name="Tsolas J.M."/>
            <person name="Valente V.L."/>
            <person name="Venter E."/>
            <person name="Venter J.C."/>
            <person name="Vicario S."/>
            <person name="Vieira F.G."/>
            <person name="Vilella A.J."/>
            <person name="Villasante A."/>
            <person name="Walenz B."/>
            <person name="Wang J."/>
            <person name="Wasserman M."/>
            <person name="Watts T."/>
            <person name="Wilson D."/>
            <person name="Wilson R.K."/>
            <person name="Wing R.A."/>
            <person name="Wolfner M.F."/>
            <person name="Wong A."/>
            <person name="Wong G.K."/>
            <person name="Wu C.I."/>
            <person name="Wu G."/>
            <person name="Yamamoto D."/>
            <person name="Yang H.P."/>
            <person name="Yang S.P."/>
            <person name="Yorke J.A."/>
            <person name="Yoshida K."/>
            <person name="Zdobnov E."/>
            <person name="Zhang P."/>
            <person name="Zhang Y."/>
            <person name="Zimin A.V."/>
            <person name="Baldwin J."/>
            <person name="Abdouelleil A."/>
            <person name="Abdulkadir J."/>
            <person name="Abebe A."/>
            <person name="Abera B."/>
            <person name="Abreu J."/>
            <person name="Acer S.C."/>
            <person name="Aftuck L."/>
            <person name="Alexander A."/>
            <person name="An P."/>
            <person name="Anderson E."/>
            <person name="Anderson S."/>
            <person name="Arachi H."/>
            <person name="Azer M."/>
            <person name="Bachantsang P."/>
            <person name="Barry A."/>
            <person name="Bayul T."/>
            <person name="Berlin A."/>
            <person name="Bessette D."/>
            <person name="Bloom T."/>
            <person name="Blye J."/>
            <person name="Boguslavskiy L."/>
            <person name="Bonnet C."/>
            <person name="Boukhgalter B."/>
            <person name="Bourzgui I."/>
            <person name="Brown A."/>
            <person name="Cahill P."/>
            <person name="Channer S."/>
            <person name="Cheshatsang Y."/>
            <person name="Chuda L."/>
            <person name="Citroen M."/>
            <person name="Collymore A."/>
            <person name="Cooke P."/>
            <person name="Costello M."/>
            <person name="D'Aco K."/>
            <person name="Daza R."/>
            <person name="De Haan G."/>
            <person name="DeGray S."/>
            <person name="DeMaso C."/>
            <person name="Dhargay N."/>
            <person name="Dooley K."/>
            <person name="Dooley E."/>
            <person name="Doricent M."/>
            <person name="Dorje P."/>
            <person name="Dorjee K."/>
            <person name="Dupes A."/>
            <person name="Elong R."/>
            <person name="Falk J."/>
            <person name="Farina A."/>
            <person name="Faro S."/>
            <person name="Ferguson D."/>
            <person name="Fisher S."/>
            <person name="Foley C.D."/>
            <person name="Franke A."/>
            <person name="Friedrich D."/>
            <person name="Gadbois L."/>
            <person name="Gearin G."/>
            <person name="Gearin C.R."/>
            <person name="Giannoukos G."/>
            <person name="Goode T."/>
            <person name="Graham J."/>
            <person name="Grandbois E."/>
            <person name="Grewal S."/>
            <person name="Gyaltsen K."/>
            <person name="Hafez N."/>
            <person name="Hagos B."/>
            <person name="Hall J."/>
            <person name="Henson C."/>
            <person name="Hollinger A."/>
            <person name="Honan T."/>
            <person name="Huard M.D."/>
            <person name="Hughes L."/>
            <person name="Hurhula B."/>
            <person name="Husby M.E."/>
            <person name="Kamat A."/>
            <person name="Kanga B."/>
            <person name="Kashin S."/>
            <person name="Khazanovich D."/>
            <person name="Kisner P."/>
            <person name="Lance K."/>
            <person name="Lara M."/>
            <person name="Lee W."/>
            <person name="Lennon N."/>
            <person name="Letendre F."/>
            <person name="LeVine R."/>
            <person name="Lipovsky A."/>
            <person name="Liu X."/>
            <person name="Liu J."/>
            <person name="Liu S."/>
            <person name="Lokyitsang T."/>
            <person name="Lokyitsang Y."/>
            <person name="Lubonja R."/>
            <person name="Lui A."/>
            <person name="MacDonald P."/>
            <person name="Magnisalis V."/>
            <person name="Maru K."/>
            <person name="Matthews C."/>
            <person name="McCusker W."/>
            <person name="McDonough S."/>
            <person name="Mehta T."/>
            <person name="Meldrim J."/>
            <person name="Meneus L."/>
            <person name="Mihai O."/>
            <person name="Mihalev A."/>
            <person name="Mihova T."/>
            <person name="Mittelman R."/>
            <person name="Mlenga V."/>
            <person name="Montmayeur A."/>
            <person name="Mulrain L."/>
            <person name="Navidi A."/>
            <person name="Naylor J."/>
            <person name="Negash T."/>
            <person name="Nguyen T."/>
            <person name="Nguyen N."/>
            <person name="Nicol R."/>
            <person name="Norbu C."/>
            <person name="Norbu N."/>
            <person name="Novod N."/>
            <person name="O'Neill B."/>
            <person name="Osman S."/>
            <person name="Markiewicz E."/>
            <person name="Oyono O.L."/>
            <person name="Patti C."/>
            <person name="Phunkhang P."/>
            <person name="Pierre F."/>
            <person name="Priest M."/>
            <person name="Raghuraman S."/>
            <person name="Rege F."/>
            <person name="Reyes R."/>
            <person name="Rise C."/>
            <person name="Rogov P."/>
            <person name="Ross K."/>
            <person name="Ryan E."/>
            <person name="Settipalli S."/>
            <person name="Shea T."/>
            <person name="Sherpa N."/>
            <person name="Shi L."/>
            <person name="Shih D."/>
            <person name="Sparrow T."/>
            <person name="Spaulding J."/>
            <person name="Stalker J."/>
            <person name="Stange-Thomann N."/>
            <person name="Stavropoulos S."/>
            <person name="Stone C."/>
            <person name="Strader C."/>
            <person name="Tesfaye S."/>
            <person name="Thomson T."/>
            <person name="Thoulutsang Y."/>
            <person name="Thoulutsang D."/>
            <person name="Topham K."/>
            <person name="Topping I."/>
            <person name="Tsamla T."/>
            <person name="Vassiliev H."/>
            <person name="Vo A."/>
            <person name="Wangchuk T."/>
            <person name="Wangdi T."/>
            <person name="Weiand M."/>
            <person name="Wilkinson J."/>
            <person name="Wilson A."/>
            <person name="Yadav S."/>
            <person name="Young G."/>
            <person name="Yu Q."/>
            <person name="Zembek L."/>
            <person name="Zhong D."/>
            <person name="Zimmer A."/>
            <person name="Zwirko Z."/>
            <person name="Jaffe D.B."/>
            <person name="Alvarez P."/>
            <person name="Brockman W."/>
            <person name="Butler J."/>
            <person name="Chin C."/>
            <person name="Gnerre S."/>
            <person name="Grabherr M."/>
            <person name="Kleber M."/>
            <person name="Mauceli E."/>
            <person name="MacCallum I."/>
        </authorList>
    </citation>
    <scope>NUCLEOTIDE SEQUENCE [LARGE SCALE GENOMIC DNA]</scope>
    <source>
        <strain evidence="2">Tucson 15287-2541.00</strain>
    </source>
</reference>
<protein>
    <submittedName>
        <fullName evidence="1">GH24428</fullName>
    </submittedName>
</protein>
<sequence length="109" mass="11571">MSRSRASINIFAPSVCPFPELNAFASGYRRPEMMLKSPLPADKRAVAAAVAEATVAAIAEEVDGREGGNGQSLYVINSQGQLLEHVRYQGSDYRGALLAAINATPPPLI</sequence>
<dbReference type="HOGENOM" id="CLU_2294506_0_0_1"/>
<keyword evidence="2" id="KW-1185">Reference proteome</keyword>
<proteinExistence type="predicted"/>
<dbReference type="AlphaFoldDB" id="B4JLZ4"/>
<dbReference type="Proteomes" id="UP000001070">
    <property type="component" value="Unassembled WGS sequence"/>
</dbReference>
<dbReference type="InParanoid" id="B4JLZ4"/>
<organism evidence="2">
    <name type="scientific">Drosophila grimshawi</name>
    <name type="common">Hawaiian fruit fly</name>
    <name type="synonym">Idiomyia grimshawi</name>
    <dbReference type="NCBI Taxonomy" id="7222"/>
    <lineage>
        <taxon>Eukaryota</taxon>
        <taxon>Metazoa</taxon>
        <taxon>Ecdysozoa</taxon>
        <taxon>Arthropoda</taxon>
        <taxon>Hexapoda</taxon>
        <taxon>Insecta</taxon>
        <taxon>Pterygota</taxon>
        <taxon>Neoptera</taxon>
        <taxon>Endopterygota</taxon>
        <taxon>Diptera</taxon>
        <taxon>Brachycera</taxon>
        <taxon>Muscomorpha</taxon>
        <taxon>Ephydroidea</taxon>
        <taxon>Drosophilidae</taxon>
        <taxon>Drosophila</taxon>
        <taxon>Hawaiian Drosophila</taxon>
    </lineage>
</organism>
<dbReference type="KEGG" id="dgr:6566369"/>
<name>B4JLZ4_DROGR</name>
<dbReference type="EMBL" id="CH916371">
    <property type="protein sequence ID" value="EDV91755.1"/>
    <property type="molecule type" value="Genomic_DNA"/>
</dbReference>
<dbReference type="PhylomeDB" id="B4JLZ4"/>